<dbReference type="InterPro" id="IPR009030">
    <property type="entry name" value="Growth_fac_rcpt_cys_sf"/>
</dbReference>
<dbReference type="InterPro" id="IPR006212">
    <property type="entry name" value="Furin_repeat"/>
</dbReference>
<keyword evidence="1" id="KW-1133">Transmembrane helix</keyword>
<dbReference type="Proteomes" id="UP000594454">
    <property type="component" value="Chromosome 6"/>
</dbReference>
<protein>
    <submittedName>
        <fullName evidence="2">Uncharacterized protein</fullName>
    </submittedName>
</protein>
<dbReference type="AlphaFoldDB" id="A0A7R8V746"/>
<feature type="transmembrane region" description="Helical" evidence="1">
    <location>
        <begin position="127"/>
        <end position="153"/>
    </location>
</feature>
<evidence type="ECO:0000256" key="1">
    <source>
        <dbReference type="SAM" id="Phobius"/>
    </source>
</evidence>
<sequence>MVPEIPRSRNRNNDFQPDENIISVRSTLDDQYVPNSTLFDEPSEKRAIMPPIPQKRCAPCHVSCLLCRGPDPNECLQCHPGNHLTIVSADETYCYPATNGNNLSRATGQLSSGEDIDDDSLLKDLSAFWSVVVPSMVVIVFVVVFSLLGAHLISRWKNSNTHSYEKVAFDVPNEEVEVVGSKGPARTSLDGTSGPADVHRVLIESSSDSDLF</sequence>
<dbReference type="InParanoid" id="A0A7R8V746"/>
<dbReference type="OrthoDB" id="300641at2759"/>
<evidence type="ECO:0000313" key="3">
    <source>
        <dbReference type="Proteomes" id="UP000594454"/>
    </source>
</evidence>
<reference evidence="2 3" key="1">
    <citation type="submission" date="2020-11" db="EMBL/GenBank/DDBJ databases">
        <authorList>
            <person name="Wallbank WR R."/>
            <person name="Pardo Diaz C."/>
            <person name="Kozak K."/>
            <person name="Martin S."/>
            <person name="Jiggins C."/>
            <person name="Moest M."/>
            <person name="Warren A I."/>
            <person name="Generalovic N T."/>
            <person name="Byers J.R.P. K."/>
            <person name="Montejo-Kovacevich G."/>
            <person name="Yen C E."/>
        </authorList>
    </citation>
    <scope>NUCLEOTIDE SEQUENCE [LARGE SCALE GENOMIC DNA]</scope>
</reference>
<dbReference type="SUPFAM" id="SSF57184">
    <property type="entry name" value="Growth factor receptor domain"/>
    <property type="match status" value="1"/>
</dbReference>
<dbReference type="Gene3D" id="2.10.220.10">
    <property type="entry name" value="Hormone Receptor, Insulin-like Growth Factor Receptor 1, Chain A, domain 2"/>
    <property type="match status" value="1"/>
</dbReference>
<evidence type="ECO:0000313" key="2">
    <source>
        <dbReference type="EMBL" id="CAD7093659.1"/>
    </source>
</evidence>
<dbReference type="EMBL" id="LR899014">
    <property type="protein sequence ID" value="CAD7093659.1"/>
    <property type="molecule type" value="Genomic_DNA"/>
</dbReference>
<dbReference type="SMART" id="SM00261">
    <property type="entry name" value="FU"/>
    <property type="match status" value="1"/>
</dbReference>
<proteinExistence type="predicted"/>
<name>A0A7R8V746_HERIL</name>
<keyword evidence="1" id="KW-0812">Transmembrane</keyword>
<keyword evidence="1" id="KW-0472">Membrane</keyword>
<accession>A0A7R8V746</accession>
<dbReference type="CDD" id="cd00064">
    <property type="entry name" value="FU"/>
    <property type="match status" value="1"/>
</dbReference>
<gene>
    <name evidence="2" type="ORF">HERILL_LOCUS15933</name>
</gene>
<organism evidence="2 3">
    <name type="scientific">Hermetia illucens</name>
    <name type="common">Black soldier fly</name>
    <dbReference type="NCBI Taxonomy" id="343691"/>
    <lineage>
        <taxon>Eukaryota</taxon>
        <taxon>Metazoa</taxon>
        <taxon>Ecdysozoa</taxon>
        <taxon>Arthropoda</taxon>
        <taxon>Hexapoda</taxon>
        <taxon>Insecta</taxon>
        <taxon>Pterygota</taxon>
        <taxon>Neoptera</taxon>
        <taxon>Endopterygota</taxon>
        <taxon>Diptera</taxon>
        <taxon>Brachycera</taxon>
        <taxon>Stratiomyomorpha</taxon>
        <taxon>Stratiomyidae</taxon>
        <taxon>Hermetiinae</taxon>
        <taxon>Hermetia</taxon>
    </lineage>
</organism>
<keyword evidence="3" id="KW-1185">Reference proteome</keyword>